<reference evidence="2" key="2">
    <citation type="submission" date="2020-09" db="EMBL/GenBank/DDBJ databases">
        <authorList>
            <person name="Sun Q."/>
            <person name="Ohkuma M."/>
        </authorList>
    </citation>
    <scope>NUCLEOTIDE SEQUENCE</scope>
    <source>
        <strain evidence="2">JCM 4988</strain>
    </source>
</reference>
<evidence type="ECO:0008006" key="4">
    <source>
        <dbReference type="Google" id="ProtNLM"/>
    </source>
</evidence>
<dbReference type="EMBL" id="BMWG01000003">
    <property type="protein sequence ID" value="GGZ25252.1"/>
    <property type="molecule type" value="Genomic_DNA"/>
</dbReference>
<dbReference type="Proteomes" id="UP000630936">
    <property type="component" value="Unassembled WGS sequence"/>
</dbReference>
<accession>A0A918UPS7</accession>
<protein>
    <recommendedName>
        <fullName evidence="4">DUF742 domain-containing protein</fullName>
    </recommendedName>
</protein>
<dbReference type="PANTHER" id="PTHR36221">
    <property type="entry name" value="DUF742 DOMAIN-CONTAINING PROTEIN"/>
    <property type="match status" value="1"/>
</dbReference>
<dbReference type="RefSeq" id="WP_373305528.1">
    <property type="nucleotide sequence ID" value="NZ_BMWG01000003.1"/>
</dbReference>
<dbReference type="AlphaFoldDB" id="A0A918UPS7"/>
<feature type="region of interest" description="Disordered" evidence="1">
    <location>
        <begin position="1"/>
        <end position="29"/>
    </location>
</feature>
<gene>
    <name evidence="2" type="ORF">GCM10010387_18440</name>
</gene>
<feature type="region of interest" description="Disordered" evidence="1">
    <location>
        <begin position="41"/>
        <end position="103"/>
    </location>
</feature>
<feature type="compositionally biased region" description="Pro residues" evidence="1">
    <location>
        <begin position="68"/>
        <end position="102"/>
    </location>
</feature>
<reference evidence="2" key="1">
    <citation type="journal article" date="2014" name="Int. J. Syst. Evol. Microbiol.">
        <title>Complete genome sequence of Corynebacterium casei LMG S-19264T (=DSM 44701T), isolated from a smear-ripened cheese.</title>
        <authorList>
            <consortium name="US DOE Joint Genome Institute (JGI-PGF)"/>
            <person name="Walter F."/>
            <person name="Albersmeier A."/>
            <person name="Kalinowski J."/>
            <person name="Ruckert C."/>
        </authorList>
    </citation>
    <scope>NUCLEOTIDE SEQUENCE</scope>
    <source>
        <strain evidence="2">JCM 4988</strain>
    </source>
</reference>
<sequence length="176" mass="17852">MSGRRAGRPLVPAYVSTGGKTRPSRNSLERLSVLTGLTVCPAEQSSGAGPPIPLHGTGHDVRRARHNAPPPAPPSHTPAAPPVPAASPIPSAPSAPSVPPGLPAAQRTLLGTLDGGSLTVVETAAVLELPVSAVRVLAAHLIDLGLVSARPPIPFAAQPDLDLLERVADGLRALKL</sequence>
<keyword evidence="3" id="KW-1185">Reference proteome</keyword>
<dbReference type="PANTHER" id="PTHR36221:SF1">
    <property type="entry name" value="DUF742 DOMAIN-CONTAINING PROTEIN"/>
    <property type="match status" value="1"/>
</dbReference>
<dbReference type="InterPro" id="IPR007995">
    <property type="entry name" value="DUF742"/>
</dbReference>
<evidence type="ECO:0000256" key="1">
    <source>
        <dbReference type="SAM" id="MobiDB-lite"/>
    </source>
</evidence>
<dbReference type="Pfam" id="PF05331">
    <property type="entry name" value="DUF742"/>
    <property type="match status" value="1"/>
</dbReference>
<organism evidence="2 3">
    <name type="scientific">Streptomyces inusitatus</name>
    <dbReference type="NCBI Taxonomy" id="68221"/>
    <lineage>
        <taxon>Bacteria</taxon>
        <taxon>Bacillati</taxon>
        <taxon>Actinomycetota</taxon>
        <taxon>Actinomycetes</taxon>
        <taxon>Kitasatosporales</taxon>
        <taxon>Streptomycetaceae</taxon>
        <taxon>Streptomyces</taxon>
    </lineage>
</organism>
<evidence type="ECO:0000313" key="2">
    <source>
        <dbReference type="EMBL" id="GGZ25252.1"/>
    </source>
</evidence>
<name>A0A918UPS7_9ACTN</name>
<evidence type="ECO:0000313" key="3">
    <source>
        <dbReference type="Proteomes" id="UP000630936"/>
    </source>
</evidence>
<proteinExistence type="predicted"/>
<comment type="caution">
    <text evidence="2">The sequence shown here is derived from an EMBL/GenBank/DDBJ whole genome shotgun (WGS) entry which is preliminary data.</text>
</comment>